<feature type="region of interest" description="Disordered" evidence="1">
    <location>
        <begin position="331"/>
        <end position="386"/>
    </location>
</feature>
<feature type="region of interest" description="Disordered" evidence="1">
    <location>
        <begin position="1054"/>
        <end position="1102"/>
    </location>
</feature>
<keyword evidence="2" id="KW-1133">Transmembrane helix</keyword>
<feature type="compositionally biased region" description="Polar residues" evidence="1">
    <location>
        <begin position="654"/>
        <end position="674"/>
    </location>
</feature>
<feature type="compositionally biased region" description="Polar residues" evidence="1">
    <location>
        <begin position="1000"/>
        <end position="1010"/>
    </location>
</feature>
<organism evidence="3 4">
    <name type="scientific">Periconia macrospinosa</name>
    <dbReference type="NCBI Taxonomy" id="97972"/>
    <lineage>
        <taxon>Eukaryota</taxon>
        <taxon>Fungi</taxon>
        <taxon>Dikarya</taxon>
        <taxon>Ascomycota</taxon>
        <taxon>Pezizomycotina</taxon>
        <taxon>Dothideomycetes</taxon>
        <taxon>Pleosporomycetidae</taxon>
        <taxon>Pleosporales</taxon>
        <taxon>Massarineae</taxon>
        <taxon>Periconiaceae</taxon>
        <taxon>Periconia</taxon>
    </lineage>
</organism>
<feature type="compositionally biased region" description="Low complexity" evidence="1">
    <location>
        <begin position="900"/>
        <end position="914"/>
    </location>
</feature>
<sequence length="1366" mass="147532">MALFQRRSAPVPGLSPTLVVAISTGFGVVLLSLIITLVCLLIRSIRKHKRLLADLEHRGVILAQQSASSSSAKNLTLTKPRAVLKKHRILPFNLKTGWGALPSVETVHDVGRTSATTMTTPEEPTTAPKVLAYYVPPKPAGFVERPKRLSWPFSARRPSGRAMRMRKIRAPPLSTVIESPKPSPLVPVLSAPDENGAVTEPRQSHMRSTSDQSLLQRHPVFRGEGGSSLLRDDALRTGTQEPLRRSMTARPVSKPEVVTRANRSNSIADIPVSDKGVLGQQQGQQQQRPPLHARSASLCSQASGNAPEGGLPPLPLQIALVKGTDVRRRSLLSRSPSRMSSSSFESADTTILTQSSPLTRGSAHGGGVRKVTKRDPRSSSVGVVTPRAVRNNTVVVHRKNHALQNSVKGSITRFSSATMSSSSTQQDRQLEFRHSLCSTSPSSQTLERASSLMSRSIRTPKRRSVTSVTPYGSPEDKRKRSSVLQGVSGNHGIPARQLSQASTQASSTRSSNGNPFQWDSAPMSSAGKPSNLKGSPLARKGHRRQNCVRLVIEPTVFGGRSRSASPAFMKDTIHEESPPSTANGKTEGKTDVGLGFTNRRSLPQPPSSATFAPDVKIATTTTSLRASLTPSSPTLSVVNYDHGPVGSPVRSYKPRTSSTSSFGLSHNHNNNRRSTGPKFYIPTFPNPYERDAEVPDFANAPPTFALSRCSPPLNGGEDGDVDTVAGASSPFEMLLDLEASSPSQGRVVEDEYDPEHPQLVFHHTQQQNSSSPKPTTTTRNFSSPFSTILEETPPMQRSSPPTLPSMTMTTRCSEEKGEEESRVVVVQDSPPCSPKTMPASMFEQHQQHEKQTRCSAFDLPIHQTAILEESDVIDPALLLNNEAFHSLPPPPHFEHKESNNSRSSSTTLTSTTTTPLPPFSFPATTSTTTHADNTTTSTTTSIPSTFASAKALMQPLLDAAFPSSPPPSPRPKHASLPASPSPSTRSSFTSPPPPALDFTTIPSLAPNSLNGPRGLPARPLRSSILELRRMNSDAERGDAQRGVRRYRRLGREDSIGLPGEESFMDGLFDEESEVWGGGGDGKGEEEDEDEGELTWSEERERRLVGDLLSEDWENAVEVLPLPSSSSPSSPSSSSEEEKESKKEKKSLLSKTSGGGGTTTITAQENSTQNTTTTTSSSSSSSQQQLLLLQQPTSSPPPPPPPDHHRSSSIWEDGEKFWASTPPHYHQQQPQHHHHTTTTTTTTTIPNSPSLPPPPPPPPTFQNPPTPNPQPKPRYRPRPRPHLITKKAAAAAAAAAVKKRSSTIPPPTPMSNVVKIQVFPPLEEGGRRRRGTTRAEEEGGEEEGEGEEEGGTPGKMSLYDAEGFLRG</sequence>
<feature type="compositionally biased region" description="Polar residues" evidence="1">
    <location>
        <begin position="344"/>
        <end position="359"/>
    </location>
</feature>
<feature type="compositionally biased region" description="Low complexity" evidence="1">
    <location>
        <begin position="1236"/>
        <end position="1247"/>
    </location>
</feature>
<evidence type="ECO:0000256" key="2">
    <source>
        <dbReference type="SAM" id="Phobius"/>
    </source>
</evidence>
<keyword evidence="2" id="KW-0472">Membrane</keyword>
<feature type="compositionally biased region" description="Low complexity" evidence="1">
    <location>
        <begin position="1220"/>
        <end position="1229"/>
    </location>
</feature>
<feature type="compositionally biased region" description="Polar residues" evidence="1">
    <location>
        <begin position="437"/>
        <end position="457"/>
    </location>
</feature>
<feature type="region of interest" description="Disordered" evidence="1">
    <location>
        <begin position="888"/>
        <end position="941"/>
    </location>
</feature>
<evidence type="ECO:0000313" key="3">
    <source>
        <dbReference type="EMBL" id="PVI00969.1"/>
    </source>
</evidence>
<feature type="compositionally biased region" description="Acidic residues" evidence="1">
    <location>
        <begin position="1083"/>
        <end position="1092"/>
    </location>
</feature>
<feature type="region of interest" description="Disordered" evidence="1">
    <location>
        <begin position="1114"/>
        <end position="1366"/>
    </location>
</feature>
<accession>A0A2V1DSF1</accession>
<feature type="compositionally biased region" description="Low complexity" evidence="1">
    <location>
        <begin position="1119"/>
        <end position="1133"/>
    </location>
</feature>
<feature type="compositionally biased region" description="Low complexity" evidence="1">
    <location>
        <begin position="974"/>
        <end position="989"/>
    </location>
</feature>
<proteinExistence type="predicted"/>
<feature type="region of interest" description="Disordered" evidence="1">
    <location>
        <begin position="646"/>
        <end position="678"/>
    </location>
</feature>
<protein>
    <submittedName>
        <fullName evidence="3">Uncharacterized protein</fullName>
    </submittedName>
</protein>
<feature type="region of interest" description="Disordered" evidence="1">
    <location>
        <begin position="191"/>
        <end position="311"/>
    </location>
</feature>
<dbReference type="EMBL" id="KZ805365">
    <property type="protein sequence ID" value="PVI00969.1"/>
    <property type="molecule type" value="Genomic_DNA"/>
</dbReference>
<feature type="compositionally biased region" description="Polar residues" evidence="1">
    <location>
        <begin position="206"/>
        <end position="215"/>
    </location>
</feature>
<feature type="compositionally biased region" description="Low complexity" evidence="1">
    <location>
        <begin position="332"/>
        <end position="343"/>
    </location>
</feature>
<name>A0A2V1DSF1_9PLEO</name>
<feature type="compositionally biased region" description="Basic residues" evidence="1">
    <location>
        <begin position="1272"/>
        <end position="1284"/>
    </location>
</feature>
<feature type="compositionally biased region" description="Acidic residues" evidence="1">
    <location>
        <begin position="1337"/>
        <end position="1349"/>
    </location>
</feature>
<feature type="compositionally biased region" description="Low complexity" evidence="1">
    <location>
        <begin position="495"/>
        <end position="511"/>
    </location>
</feature>
<gene>
    <name evidence="3" type="ORF">DM02DRAFT_706875</name>
</gene>
<feature type="compositionally biased region" description="Low complexity" evidence="1">
    <location>
        <begin position="1165"/>
        <end position="1192"/>
    </location>
</feature>
<evidence type="ECO:0000313" key="4">
    <source>
        <dbReference type="Proteomes" id="UP000244855"/>
    </source>
</evidence>
<feature type="region of interest" description="Disordered" evidence="1">
    <location>
        <begin position="437"/>
        <end position="546"/>
    </location>
</feature>
<feature type="compositionally biased region" description="Low complexity" evidence="1">
    <location>
        <begin position="921"/>
        <end position="941"/>
    </location>
</feature>
<keyword evidence="2" id="KW-0812">Transmembrane</keyword>
<feature type="region of interest" description="Disordered" evidence="1">
    <location>
        <begin position="814"/>
        <end position="834"/>
    </location>
</feature>
<dbReference type="OrthoDB" id="3546893at2759"/>
<reference evidence="3 4" key="1">
    <citation type="journal article" date="2018" name="Sci. Rep.">
        <title>Comparative genomics provides insights into the lifestyle and reveals functional heterogeneity of dark septate endophytic fungi.</title>
        <authorList>
            <person name="Knapp D.G."/>
            <person name="Nemeth J.B."/>
            <person name="Barry K."/>
            <person name="Hainaut M."/>
            <person name="Henrissat B."/>
            <person name="Johnson J."/>
            <person name="Kuo A."/>
            <person name="Lim J.H.P."/>
            <person name="Lipzen A."/>
            <person name="Nolan M."/>
            <person name="Ohm R.A."/>
            <person name="Tamas L."/>
            <person name="Grigoriev I.V."/>
            <person name="Spatafora J.W."/>
            <person name="Nagy L.G."/>
            <person name="Kovacs G.M."/>
        </authorList>
    </citation>
    <scope>NUCLEOTIDE SEQUENCE [LARGE SCALE GENOMIC DNA]</scope>
    <source>
        <strain evidence="3 4">DSE2036</strain>
    </source>
</reference>
<feature type="transmembrane region" description="Helical" evidence="2">
    <location>
        <begin position="20"/>
        <end position="42"/>
    </location>
</feature>
<evidence type="ECO:0000256" key="1">
    <source>
        <dbReference type="SAM" id="MobiDB-lite"/>
    </source>
</evidence>
<feature type="compositionally biased region" description="Pro residues" evidence="1">
    <location>
        <begin position="1248"/>
        <end position="1271"/>
    </location>
</feature>
<keyword evidence="4" id="KW-1185">Reference proteome</keyword>
<dbReference type="Proteomes" id="UP000244855">
    <property type="component" value="Unassembled WGS sequence"/>
</dbReference>
<feature type="region of interest" description="Disordered" evidence="1">
    <location>
        <begin position="958"/>
        <end position="1020"/>
    </location>
</feature>